<comment type="caution">
    <text evidence="1">The sequence shown here is derived from an EMBL/GenBank/DDBJ whole genome shotgun (WGS) entry which is preliminary data.</text>
</comment>
<evidence type="ECO:0000313" key="2">
    <source>
        <dbReference type="Proteomes" id="UP000635565"/>
    </source>
</evidence>
<evidence type="ECO:0008006" key="3">
    <source>
        <dbReference type="Google" id="ProtNLM"/>
    </source>
</evidence>
<organism evidence="1 2">
    <name type="scientific">Dictyobacter formicarum</name>
    <dbReference type="NCBI Taxonomy" id="2778368"/>
    <lineage>
        <taxon>Bacteria</taxon>
        <taxon>Bacillati</taxon>
        <taxon>Chloroflexota</taxon>
        <taxon>Ktedonobacteria</taxon>
        <taxon>Ktedonobacterales</taxon>
        <taxon>Dictyobacteraceae</taxon>
        <taxon>Dictyobacter</taxon>
    </lineage>
</organism>
<evidence type="ECO:0000313" key="1">
    <source>
        <dbReference type="EMBL" id="GHO89383.1"/>
    </source>
</evidence>
<protein>
    <recommendedName>
        <fullName evidence="3">XRE family transcriptional regulator</fullName>
    </recommendedName>
</protein>
<gene>
    <name evidence="1" type="ORF">KSZ_73890</name>
</gene>
<reference evidence="1 2" key="1">
    <citation type="journal article" date="2021" name="Int. J. Syst. Evol. Microbiol.">
        <title>Reticulibacter mediterranei gen. nov., sp. nov., within the new family Reticulibacteraceae fam. nov., and Ktedonospora formicarum gen. nov., sp. nov., Ktedonobacter robiniae sp. nov., Dictyobacter formicarum sp. nov. and Dictyobacter arantiisoli sp. nov., belonging to the class Ktedonobacteria.</title>
        <authorList>
            <person name="Yabe S."/>
            <person name="Zheng Y."/>
            <person name="Wang C.M."/>
            <person name="Sakai Y."/>
            <person name="Abe K."/>
            <person name="Yokota A."/>
            <person name="Donadio S."/>
            <person name="Cavaletti L."/>
            <person name="Monciardini P."/>
        </authorList>
    </citation>
    <scope>NUCLEOTIDE SEQUENCE [LARGE SCALE GENOMIC DNA]</scope>
    <source>
        <strain evidence="1 2">SOSP1-9</strain>
    </source>
</reference>
<keyword evidence="2" id="KW-1185">Reference proteome</keyword>
<dbReference type="EMBL" id="BNJJ01000036">
    <property type="protein sequence ID" value="GHO89383.1"/>
    <property type="molecule type" value="Genomic_DNA"/>
</dbReference>
<sequence length="86" mass="9835">MDKHASKPTLLELRRNTTITSEQLAREAGVTLAQSYAVEIGGFVDEHVARTVMNTFSRHTHQRVTLNDIRWSHPVAWMPSSRHRAQ</sequence>
<dbReference type="RefSeq" id="WP_201366906.1">
    <property type="nucleotide sequence ID" value="NZ_BNJJ01000036.1"/>
</dbReference>
<proteinExistence type="predicted"/>
<dbReference type="Proteomes" id="UP000635565">
    <property type="component" value="Unassembled WGS sequence"/>
</dbReference>
<accession>A0ABQ3VU85</accession>
<name>A0ABQ3VU85_9CHLR</name>